<dbReference type="EMBL" id="JBHLWM010000008">
    <property type="protein sequence ID" value="MFC0242897.1"/>
    <property type="molecule type" value="Genomic_DNA"/>
</dbReference>
<evidence type="ECO:0000256" key="1">
    <source>
        <dbReference type="SAM" id="MobiDB-lite"/>
    </source>
</evidence>
<dbReference type="Proteomes" id="UP001589775">
    <property type="component" value="Unassembled WGS sequence"/>
</dbReference>
<evidence type="ECO:0000313" key="3">
    <source>
        <dbReference type="Proteomes" id="UP001589775"/>
    </source>
</evidence>
<proteinExistence type="predicted"/>
<protein>
    <submittedName>
        <fullName evidence="2">Uncharacterized protein</fullName>
    </submittedName>
</protein>
<name>A0ABV6EXC7_9BRAD</name>
<keyword evidence="3" id="KW-1185">Reference proteome</keyword>
<sequence>MQMTTDTIPEIRGVPGILDHPALDRPATGYDHPDQVLRDDALGTADKRAILSSWASDANAIEQRPWLRAVPGSNRTVPLAAILAALRRLDDDEPPPKGGAAIRLNSVDHRDDGLPFEHSEPVGRRHYGLAQQSNHVRSRVLPRMRRDDAARARRAATGRAQF</sequence>
<accession>A0ABV6EXC7</accession>
<comment type="caution">
    <text evidence="2">The sequence shown here is derived from an EMBL/GenBank/DDBJ whole genome shotgun (WGS) entry which is preliminary data.</text>
</comment>
<dbReference type="RefSeq" id="WP_378391301.1">
    <property type="nucleotide sequence ID" value="NZ_JBHLWM010000008.1"/>
</dbReference>
<evidence type="ECO:0000313" key="2">
    <source>
        <dbReference type="EMBL" id="MFC0242897.1"/>
    </source>
</evidence>
<feature type="region of interest" description="Disordered" evidence="1">
    <location>
        <begin position="142"/>
        <end position="162"/>
    </location>
</feature>
<reference evidence="2 3" key="1">
    <citation type="submission" date="2024-09" db="EMBL/GenBank/DDBJ databases">
        <authorList>
            <person name="Sun Q."/>
            <person name="Mori K."/>
        </authorList>
    </citation>
    <scope>NUCLEOTIDE SEQUENCE [LARGE SCALE GENOMIC DNA]</scope>
    <source>
        <strain evidence="2 3">KCTC 23279</strain>
    </source>
</reference>
<organism evidence="2 3">
    <name type="scientific">Rhodopseudomonas telluris</name>
    <dbReference type="NCBI Taxonomy" id="644215"/>
    <lineage>
        <taxon>Bacteria</taxon>
        <taxon>Pseudomonadati</taxon>
        <taxon>Pseudomonadota</taxon>
        <taxon>Alphaproteobacteria</taxon>
        <taxon>Hyphomicrobiales</taxon>
        <taxon>Nitrobacteraceae</taxon>
        <taxon>Rhodopseudomonas</taxon>
    </lineage>
</organism>
<gene>
    <name evidence="2" type="ORF">ACFFJ6_20580</name>
</gene>